<dbReference type="EMBL" id="JYDJ01000149">
    <property type="protein sequence ID" value="KRX42218.1"/>
    <property type="molecule type" value="Genomic_DNA"/>
</dbReference>
<sequence length="98" mass="11222">MRGSASRRSVCDNRRKNGEPSFFCISTSGKPHGIMEGSIAPKLTTNRPPFTNIKWLSLLTPTNYRNLPDDEVSHDSFLPIGHHVFLRWRLCHCIAWNE</sequence>
<reference evidence="1 2" key="1">
    <citation type="submission" date="2015-01" db="EMBL/GenBank/DDBJ databases">
        <title>Evolution of Trichinella species and genotypes.</title>
        <authorList>
            <person name="Korhonen P.K."/>
            <person name="Edoardo P."/>
            <person name="Giuseppe L.R."/>
            <person name="Gasser R.B."/>
        </authorList>
    </citation>
    <scope>NUCLEOTIDE SEQUENCE [LARGE SCALE GENOMIC DNA]</scope>
    <source>
        <strain evidence="1">ISS417</strain>
    </source>
</reference>
<accession>A0A0V0TT58</accession>
<dbReference type="Proteomes" id="UP000055048">
    <property type="component" value="Unassembled WGS sequence"/>
</dbReference>
<name>A0A0V0TT58_9BILA</name>
<dbReference type="AlphaFoldDB" id="A0A0V0TT58"/>
<proteinExistence type="predicted"/>
<evidence type="ECO:0000313" key="2">
    <source>
        <dbReference type="Proteomes" id="UP000055048"/>
    </source>
</evidence>
<organism evidence="1 2">
    <name type="scientific">Trichinella murrelli</name>
    <dbReference type="NCBI Taxonomy" id="144512"/>
    <lineage>
        <taxon>Eukaryota</taxon>
        <taxon>Metazoa</taxon>
        <taxon>Ecdysozoa</taxon>
        <taxon>Nematoda</taxon>
        <taxon>Enoplea</taxon>
        <taxon>Dorylaimia</taxon>
        <taxon>Trichinellida</taxon>
        <taxon>Trichinellidae</taxon>
        <taxon>Trichinella</taxon>
    </lineage>
</organism>
<keyword evidence="2" id="KW-1185">Reference proteome</keyword>
<protein>
    <submittedName>
        <fullName evidence="1">Uncharacterized protein</fullName>
    </submittedName>
</protein>
<comment type="caution">
    <text evidence="1">The sequence shown here is derived from an EMBL/GenBank/DDBJ whole genome shotgun (WGS) entry which is preliminary data.</text>
</comment>
<evidence type="ECO:0000313" key="1">
    <source>
        <dbReference type="EMBL" id="KRX42218.1"/>
    </source>
</evidence>
<gene>
    <name evidence="1" type="ORF">T05_8716</name>
</gene>